<sequence>MSKDVEFGLYLPQVAFEYSEIIDKAHLIESLGFDSMWFYDHLYSPGIPAMSSLEGWTLATAILAQTERLRVGHLVLCNNFRHPALLAKMASTLDVISNGRLDLGIGSGSVETEHNEMGIPWGSLKERTDRLEESLEIITSMFSGEPTSFHGKYFDLDNVPNLPLPVQRPHLPIHIGGIGPIRTLPLVARYADVWNIPTYGLSQWIERQDDLDAECAQIQRDPATIERSLEAVLVLAPDEASLPALSEKAHARFAGEGWGLDAGGFIGTPPMIIERIETLRDQGISTFVFFFADRAKPESLKLFAEEVMPAFSTR</sequence>
<keyword evidence="1" id="KW-0285">Flavoprotein</keyword>
<dbReference type="InterPro" id="IPR011251">
    <property type="entry name" value="Luciferase-like_dom"/>
</dbReference>
<dbReference type="Pfam" id="PF00296">
    <property type="entry name" value="Bac_luciferase"/>
    <property type="match status" value="1"/>
</dbReference>
<dbReference type="EMBL" id="CAFBLT010000001">
    <property type="protein sequence ID" value="CAB4878694.1"/>
    <property type="molecule type" value="Genomic_DNA"/>
</dbReference>
<evidence type="ECO:0000313" key="8">
    <source>
        <dbReference type="EMBL" id="CAB5015845.1"/>
    </source>
</evidence>
<evidence type="ECO:0000256" key="3">
    <source>
        <dbReference type="ARBA" id="ARBA00023002"/>
    </source>
</evidence>
<evidence type="ECO:0000256" key="4">
    <source>
        <dbReference type="ARBA" id="ARBA00023033"/>
    </source>
</evidence>
<name>A0A6J7AK74_9ZZZZ</name>
<protein>
    <submittedName>
        <fullName evidence="6">Unannotated protein</fullName>
    </submittedName>
</protein>
<dbReference type="InterPro" id="IPR036661">
    <property type="entry name" value="Luciferase-like_sf"/>
</dbReference>
<gene>
    <name evidence="6" type="ORF">UFOPK3164_01432</name>
    <name evidence="7" type="ORF">UFOPK3427_01308</name>
    <name evidence="8" type="ORF">UFOPK4112_00596</name>
</gene>
<evidence type="ECO:0000313" key="7">
    <source>
        <dbReference type="EMBL" id="CAB4878694.1"/>
    </source>
</evidence>
<dbReference type="GO" id="GO:0046306">
    <property type="term" value="P:alkanesulfonate catabolic process"/>
    <property type="evidence" value="ECO:0007669"/>
    <property type="project" value="TreeGrafter"/>
</dbReference>
<keyword evidence="3" id="KW-0560">Oxidoreductase</keyword>
<dbReference type="EMBL" id="CAFBPM010000004">
    <property type="protein sequence ID" value="CAB5015845.1"/>
    <property type="molecule type" value="Genomic_DNA"/>
</dbReference>
<dbReference type="InterPro" id="IPR050172">
    <property type="entry name" value="SsuD_RutA_monooxygenase"/>
</dbReference>
<dbReference type="EMBL" id="CAFABE010000086">
    <property type="protein sequence ID" value="CAB4833233.1"/>
    <property type="molecule type" value="Genomic_DNA"/>
</dbReference>
<dbReference type="GO" id="GO:0008726">
    <property type="term" value="F:alkanesulfonate monooxygenase activity"/>
    <property type="evidence" value="ECO:0007669"/>
    <property type="project" value="TreeGrafter"/>
</dbReference>
<evidence type="ECO:0000313" key="6">
    <source>
        <dbReference type="EMBL" id="CAB4833233.1"/>
    </source>
</evidence>
<evidence type="ECO:0000256" key="1">
    <source>
        <dbReference type="ARBA" id="ARBA00022630"/>
    </source>
</evidence>
<dbReference type="SUPFAM" id="SSF51679">
    <property type="entry name" value="Bacterial luciferase-like"/>
    <property type="match status" value="1"/>
</dbReference>
<feature type="domain" description="Luciferase-like" evidence="5">
    <location>
        <begin position="16"/>
        <end position="244"/>
    </location>
</feature>
<dbReference type="PANTHER" id="PTHR42847:SF8">
    <property type="entry name" value="CONSERVED PROTEIN"/>
    <property type="match status" value="1"/>
</dbReference>
<dbReference type="AlphaFoldDB" id="A0A6J7AK74"/>
<dbReference type="PANTHER" id="PTHR42847">
    <property type="entry name" value="ALKANESULFONATE MONOOXYGENASE"/>
    <property type="match status" value="1"/>
</dbReference>
<evidence type="ECO:0000256" key="2">
    <source>
        <dbReference type="ARBA" id="ARBA00022643"/>
    </source>
</evidence>
<evidence type="ECO:0000259" key="5">
    <source>
        <dbReference type="Pfam" id="PF00296"/>
    </source>
</evidence>
<keyword evidence="4" id="KW-0503">Monooxygenase</keyword>
<keyword evidence="2" id="KW-0288">FMN</keyword>
<organism evidence="6">
    <name type="scientific">freshwater metagenome</name>
    <dbReference type="NCBI Taxonomy" id="449393"/>
    <lineage>
        <taxon>unclassified sequences</taxon>
        <taxon>metagenomes</taxon>
        <taxon>ecological metagenomes</taxon>
    </lineage>
</organism>
<proteinExistence type="predicted"/>
<reference evidence="6" key="1">
    <citation type="submission" date="2020-05" db="EMBL/GenBank/DDBJ databases">
        <authorList>
            <person name="Chiriac C."/>
            <person name="Salcher M."/>
            <person name="Ghai R."/>
            <person name="Kavagutti S V."/>
        </authorList>
    </citation>
    <scope>NUCLEOTIDE SEQUENCE</scope>
</reference>
<accession>A0A6J7AK74</accession>
<dbReference type="Gene3D" id="3.20.20.30">
    <property type="entry name" value="Luciferase-like domain"/>
    <property type="match status" value="1"/>
</dbReference>